<keyword evidence="3" id="KW-1185">Reference proteome</keyword>
<proteinExistence type="predicted"/>
<feature type="region of interest" description="Disordered" evidence="1">
    <location>
        <begin position="62"/>
        <end position="83"/>
    </location>
</feature>
<dbReference type="RefSeq" id="XP_024777343.1">
    <property type="nucleotide sequence ID" value="XM_024915752.1"/>
</dbReference>
<feature type="region of interest" description="Disordered" evidence="1">
    <location>
        <begin position="105"/>
        <end position="130"/>
    </location>
</feature>
<evidence type="ECO:0000313" key="3">
    <source>
        <dbReference type="Proteomes" id="UP000241690"/>
    </source>
</evidence>
<evidence type="ECO:0000256" key="1">
    <source>
        <dbReference type="SAM" id="MobiDB-lite"/>
    </source>
</evidence>
<dbReference type="GeneID" id="36624321"/>
<feature type="compositionally biased region" description="Basic and acidic residues" evidence="1">
    <location>
        <begin position="72"/>
        <end position="83"/>
    </location>
</feature>
<name>A0A2T4AKS4_TRIHA</name>
<gene>
    <name evidence="2" type="ORF">M431DRAFT_479239</name>
</gene>
<sequence length="179" mass="20202">MCSQSVVNIKTQDRIQLFTQQNYQMEIQDEQHEKPVSVLACIYPTTLPKFNPIISAHYRFASSPRAGHPSTRKPDGNEPEKKLCSRLSPVAPFSPTLRAPIVLQHQHRQSRQLQEQLASDSHREQRQALTVSASLPAAPARWNKKAAGWNRKQHVSTGTVSWFRSLWPVGWSNVGDKGA</sequence>
<dbReference type="EMBL" id="KZ679677">
    <property type="protein sequence ID" value="PTB57666.1"/>
    <property type="molecule type" value="Genomic_DNA"/>
</dbReference>
<dbReference type="Proteomes" id="UP000241690">
    <property type="component" value="Unassembled WGS sequence"/>
</dbReference>
<accession>A0A2T4AKS4</accession>
<organism evidence="2 3">
    <name type="scientific">Trichoderma harzianum CBS 226.95</name>
    <dbReference type="NCBI Taxonomy" id="983964"/>
    <lineage>
        <taxon>Eukaryota</taxon>
        <taxon>Fungi</taxon>
        <taxon>Dikarya</taxon>
        <taxon>Ascomycota</taxon>
        <taxon>Pezizomycotina</taxon>
        <taxon>Sordariomycetes</taxon>
        <taxon>Hypocreomycetidae</taxon>
        <taxon>Hypocreales</taxon>
        <taxon>Hypocreaceae</taxon>
        <taxon>Trichoderma</taxon>
    </lineage>
</organism>
<reference evidence="2 3" key="1">
    <citation type="submission" date="2016-07" db="EMBL/GenBank/DDBJ databases">
        <title>Multiple horizontal gene transfer events from other fungi enriched the ability of initially mycotrophic Trichoderma (Ascomycota) to feed on dead plant biomass.</title>
        <authorList>
            <consortium name="DOE Joint Genome Institute"/>
            <person name="Aerts A."/>
            <person name="Atanasova L."/>
            <person name="Chenthamara K."/>
            <person name="Zhang J."/>
            <person name="Grujic M."/>
            <person name="Henrissat B."/>
            <person name="Kuo A."/>
            <person name="Salamov A."/>
            <person name="Lipzen A."/>
            <person name="Labutti K."/>
            <person name="Barry K."/>
            <person name="Miao Y."/>
            <person name="Rahimi M.J."/>
            <person name="Shen Q."/>
            <person name="Grigoriev I.V."/>
            <person name="Kubicek C.P."/>
            <person name="Druzhinina I.S."/>
        </authorList>
    </citation>
    <scope>NUCLEOTIDE SEQUENCE [LARGE SCALE GENOMIC DNA]</scope>
    <source>
        <strain evidence="2 3">CBS 226.95</strain>
    </source>
</reference>
<dbReference type="AlphaFoldDB" id="A0A2T4AKS4"/>
<protein>
    <submittedName>
        <fullName evidence="2">Uncharacterized protein</fullName>
    </submittedName>
</protein>
<evidence type="ECO:0000313" key="2">
    <source>
        <dbReference type="EMBL" id="PTB57666.1"/>
    </source>
</evidence>